<name>A0A328APE6_9CAUL</name>
<dbReference type="PROSITE" id="PS51722">
    <property type="entry name" value="G_TR_2"/>
    <property type="match status" value="1"/>
</dbReference>
<comment type="function">
    <text evidence="9 12">Required for accurate and efficient protein synthesis under certain stress conditions. May act as a fidelity factor of the translation reaction, by catalyzing a one-codon backward translocation of tRNAs on improperly translocated ribosomes. Back-translocation proceeds from a post-translocation (POST) complex to a pre-translocation (PRE) complex, thus giving elongation factor G a second chance to translocate the tRNAs correctly. Binds to ribosomes in a GTP-dependent manner.</text>
</comment>
<evidence type="ECO:0000256" key="7">
    <source>
        <dbReference type="ARBA" id="ARBA00023136"/>
    </source>
</evidence>
<dbReference type="Pfam" id="PF00679">
    <property type="entry name" value="EFG_C"/>
    <property type="match status" value="1"/>
</dbReference>
<dbReference type="Pfam" id="PF03144">
    <property type="entry name" value="GTP_EFTU_D2"/>
    <property type="match status" value="1"/>
</dbReference>
<dbReference type="CDD" id="cd01890">
    <property type="entry name" value="LepA"/>
    <property type="match status" value="1"/>
</dbReference>
<evidence type="ECO:0000256" key="10">
    <source>
        <dbReference type="ARBA" id="ARBA00061052"/>
    </source>
</evidence>
<dbReference type="CDD" id="cd16260">
    <property type="entry name" value="EF4_III"/>
    <property type="match status" value="1"/>
</dbReference>
<evidence type="ECO:0000313" key="14">
    <source>
        <dbReference type="EMBL" id="RAK56873.1"/>
    </source>
</evidence>
<dbReference type="PANTHER" id="PTHR43512">
    <property type="entry name" value="TRANSLATION FACTOR GUF1-RELATED"/>
    <property type="match status" value="1"/>
</dbReference>
<dbReference type="GO" id="GO:0097216">
    <property type="term" value="F:guanosine tetraphosphate binding"/>
    <property type="evidence" value="ECO:0007669"/>
    <property type="project" value="UniProtKB-ARBA"/>
</dbReference>
<feature type="binding site" evidence="12">
    <location>
        <begin position="135"/>
        <end position="138"/>
    </location>
    <ligand>
        <name>GTP</name>
        <dbReference type="ChEBI" id="CHEBI:37565"/>
    </ligand>
</feature>
<dbReference type="PROSITE" id="PS00301">
    <property type="entry name" value="G_TR_1"/>
    <property type="match status" value="1"/>
</dbReference>
<dbReference type="Pfam" id="PF00009">
    <property type="entry name" value="GTP_EFTU"/>
    <property type="match status" value="1"/>
</dbReference>
<dbReference type="GO" id="GO:0003746">
    <property type="term" value="F:translation elongation factor activity"/>
    <property type="evidence" value="ECO:0007669"/>
    <property type="project" value="UniProtKB-UniRule"/>
</dbReference>
<keyword evidence="5 12" id="KW-0648">Protein biosynthesis</keyword>
<dbReference type="CDD" id="cd03699">
    <property type="entry name" value="EF4_II"/>
    <property type="match status" value="1"/>
</dbReference>
<dbReference type="GO" id="GO:0003924">
    <property type="term" value="F:GTPase activity"/>
    <property type="evidence" value="ECO:0007669"/>
    <property type="project" value="UniProtKB-UniRule"/>
</dbReference>
<dbReference type="InterPro" id="IPR013842">
    <property type="entry name" value="LepA_CTD"/>
</dbReference>
<dbReference type="GO" id="GO:0005525">
    <property type="term" value="F:GTP binding"/>
    <property type="evidence" value="ECO:0007669"/>
    <property type="project" value="UniProtKB-UniRule"/>
</dbReference>
<dbReference type="CDD" id="cd03709">
    <property type="entry name" value="lepA_C"/>
    <property type="match status" value="1"/>
</dbReference>
<evidence type="ECO:0000256" key="1">
    <source>
        <dbReference type="ARBA" id="ARBA00005454"/>
    </source>
</evidence>
<evidence type="ECO:0000256" key="4">
    <source>
        <dbReference type="ARBA" id="ARBA00022801"/>
    </source>
</evidence>
<dbReference type="InterPro" id="IPR004161">
    <property type="entry name" value="EFTu-like_2"/>
</dbReference>
<organism evidence="14 15">
    <name type="scientific">Phenylobacterium deserti</name>
    <dbReference type="NCBI Taxonomy" id="1914756"/>
    <lineage>
        <taxon>Bacteria</taxon>
        <taxon>Pseudomonadati</taxon>
        <taxon>Pseudomonadota</taxon>
        <taxon>Alphaproteobacteria</taxon>
        <taxon>Caulobacterales</taxon>
        <taxon>Caulobacteraceae</taxon>
        <taxon>Phenylobacterium</taxon>
    </lineage>
</organism>
<dbReference type="InterPro" id="IPR031157">
    <property type="entry name" value="G_TR_CS"/>
</dbReference>
<feature type="domain" description="Tr-type G" evidence="13">
    <location>
        <begin position="6"/>
        <end position="188"/>
    </location>
</feature>
<dbReference type="EC" id="3.6.5.n1" evidence="11 12"/>
<comment type="similarity">
    <text evidence="10">Belongs to the GTP-binding elongation factor family. LepA subfamily.</text>
</comment>
<evidence type="ECO:0000256" key="3">
    <source>
        <dbReference type="ARBA" id="ARBA00022741"/>
    </source>
</evidence>
<evidence type="ECO:0000256" key="9">
    <source>
        <dbReference type="ARBA" id="ARBA00057626"/>
    </source>
</evidence>
<dbReference type="InterPro" id="IPR000640">
    <property type="entry name" value="EFG_V-like"/>
</dbReference>
<evidence type="ECO:0000256" key="5">
    <source>
        <dbReference type="ARBA" id="ARBA00022917"/>
    </source>
</evidence>
<dbReference type="HAMAP" id="MF_00071">
    <property type="entry name" value="LepA"/>
    <property type="match status" value="1"/>
</dbReference>
<evidence type="ECO:0000256" key="8">
    <source>
        <dbReference type="ARBA" id="ARBA00050293"/>
    </source>
</evidence>
<evidence type="ECO:0000259" key="13">
    <source>
        <dbReference type="PROSITE" id="PS51722"/>
    </source>
</evidence>
<dbReference type="NCBIfam" id="TIGR00231">
    <property type="entry name" value="small_GTP"/>
    <property type="match status" value="1"/>
</dbReference>
<dbReference type="Proteomes" id="UP000249725">
    <property type="component" value="Unassembled WGS sequence"/>
</dbReference>
<dbReference type="PANTHER" id="PTHR43512:SF4">
    <property type="entry name" value="TRANSLATION FACTOR GUF1 HOMOLOG, CHLOROPLASTIC"/>
    <property type="match status" value="1"/>
</dbReference>
<dbReference type="SUPFAM" id="SSF54980">
    <property type="entry name" value="EF-G C-terminal domain-like"/>
    <property type="match status" value="2"/>
</dbReference>
<dbReference type="GO" id="GO:0043022">
    <property type="term" value="F:ribosome binding"/>
    <property type="evidence" value="ECO:0007669"/>
    <property type="project" value="UniProtKB-UniRule"/>
</dbReference>
<proteinExistence type="inferred from homology"/>
<evidence type="ECO:0000256" key="6">
    <source>
        <dbReference type="ARBA" id="ARBA00023134"/>
    </source>
</evidence>
<dbReference type="PRINTS" id="PR00315">
    <property type="entry name" value="ELONGATNFCT"/>
</dbReference>
<dbReference type="GO" id="GO:0005886">
    <property type="term" value="C:plasma membrane"/>
    <property type="evidence" value="ECO:0007669"/>
    <property type="project" value="UniProtKB-SubCell"/>
</dbReference>
<dbReference type="FunFam" id="3.30.70.240:FF:000007">
    <property type="entry name" value="Translation factor GUF1, mitochondrial"/>
    <property type="match status" value="1"/>
</dbReference>
<dbReference type="InterPro" id="IPR038363">
    <property type="entry name" value="LepA_C_sf"/>
</dbReference>
<keyword evidence="7 12" id="KW-0472">Membrane</keyword>
<dbReference type="RefSeq" id="WP_111513302.1">
    <property type="nucleotide sequence ID" value="NZ_QFYR01000001.1"/>
</dbReference>
<dbReference type="SUPFAM" id="SSF52540">
    <property type="entry name" value="P-loop containing nucleoside triphosphate hydrolases"/>
    <property type="match status" value="1"/>
</dbReference>
<keyword evidence="14" id="KW-0251">Elongation factor</keyword>
<comment type="similarity">
    <text evidence="1 12">Belongs to the TRAFAC class translation factor GTPase superfamily. Classic translation factor GTPase family. LepA subfamily.</text>
</comment>
<keyword evidence="2 12" id="KW-1003">Cell membrane</keyword>
<dbReference type="FunFam" id="3.40.50.300:FF:000078">
    <property type="entry name" value="Elongation factor 4"/>
    <property type="match status" value="1"/>
</dbReference>
<keyword evidence="4 12" id="KW-0378">Hydrolase</keyword>
<evidence type="ECO:0000256" key="12">
    <source>
        <dbReference type="HAMAP-Rule" id="MF_00071"/>
    </source>
</evidence>
<keyword evidence="15" id="KW-1185">Reference proteome</keyword>
<dbReference type="Gene3D" id="3.30.70.240">
    <property type="match status" value="1"/>
</dbReference>
<dbReference type="Gene3D" id="3.30.70.2570">
    <property type="entry name" value="Elongation factor 4, C-terminal domain"/>
    <property type="match status" value="1"/>
</dbReference>
<keyword evidence="6 12" id="KW-0342">GTP-binding</keyword>
<dbReference type="Gene3D" id="2.40.30.10">
    <property type="entry name" value="Translation factors"/>
    <property type="match status" value="1"/>
</dbReference>
<keyword evidence="3 12" id="KW-0547">Nucleotide-binding</keyword>
<dbReference type="InterPro" id="IPR005225">
    <property type="entry name" value="Small_GTP-bd"/>
</dbReference>
<dbReference type="FunFam" id="3.30.70.2570:FF:000001">
    <property type="entry name" value="Translation factor GUF1, mitochondrial"/>
    <property type="match status" value="1"/>
</dbReference>
<dbReference type="FunFam" id="2.40.30.10:FF:000015">
    <property type="entry name" value="Translation factor GUF1, mitochondrial"/>
    <property type="match status" value="1"/>
</dbReference>
<accession>A0A328APE6</accession>
<dbReference type="EMBL" id="QFYR01000001">
    <property type="protein sequence ID" value="RAK56873.1"/>
    <property type="molecule type" value="Genomic_DNA"/>
</dbReference>
<comment type="subcellular location">
    <subcellularLocation>
        <location evidence="12">Cell membrane</location>
        <topology evidence="12">Peripheral membrane protein</topology>
        <orientation evidence="12">Cytoplasmic side</orientation>
    </subcellularLocation>
</comment>
<dbReference type="InterPro" id="IPR000795">
    <property type="entry name" value="T_Tr_GTP-bd_dom"/>
</dbReference>
<feature type="binding site" evidence="12">
    <location>
        <begin position="18"/>
        <end position="23"/>
    </location>
    <ligand>
        <name>GTP</name>
        <dbReference type="ChEBI" id="CHEBI:37565"/>
    </ligand>
</feature>
<protein>
    <recommendedName>
        <fullName evidence="11 12">Elongation factor 4</fullName>
        <shortName evidence="12">EF-4</shortName>
        <ecNumber evidence="11 12">3.6.5.n1</ecNumber>
    </recommendedName>
    <alternativeName>
        <fullName evidence="12">Ribosomal back-translocase LepA</fullName>
    </alternativeName>
</protein>
<dbReference type="GO" id="GO:0045727">
    <property type="term" value="P:positive regulation of translation"/>
    <property type="evidence" value="ECO:0007669"/>
    <property type="project" value="UniProtKB-UniRule"/>
</dbReference>
<comment type="caution">
    <text evidence="14">The sequence shown here is derived from an EMBL/GenBank/DDBJ whole genome shotgun (WGS) entry which is preliminary data.</text>
</comment>
<dbReference type="InterPro" id="IPR035654">
    <property type="entry name" value="LepA_IV"/>
</dbReference>
<gene>
    <name evidence="12" type="primary">lepA</name>
    <name evidence="14" type="ORF">DJ018_02565</name>
</gene>
<evidence type="ECO:0000256" key="11">
    <source>
        <dbReference type="ARBA" id="ARBA00066744"/>
    </source>
</evidence>
<dbReference type="Gene3D" id="3.30.70.870">
    <property type="entry name" value="Elongation Factor G (Translational Gtpase), domain 3"/>
    <property type="match status" value="1"/>
</dbReference>
<dbReference type="AlphaFoldDB" id="A0A328APE6"/>
<dbReference type="OrthoDB" id="9802948at2"/>
<dbReference type="InterPro" id="IPR035647">
    <property type="entry name" value="EFG_III/V"/>
</dbReference>
<comment type="catalytic activity">
    <reaction evidence="8 12">
        <text>GTP + H2O = GDP + phosphate + H(+)</text>
        <dbReference type="Rhea" id="RHEA:19669"/>
        <dbReference type="ChEBI" id="CHEBI:15377"/>
        <dbReference type="ChEBI" id="CHEBI:15378"/>
        <dbReference type="ChEBI" id="CHEBI:37565"/>
        <dbReference type="ChEBI" id="CHEBI:43474"/>
        <dbReference type="ChEBI" id="CHEBI:58189"/>
        <dbReference type="EC" id="3.6.5.n1"/>
    </reaction>
</comment>
<dbReference type="InterPro" id="IPR006297">
    <property type="entry name" value="EF-4"/>
</dbReference>
<reference evidence="15" key="1">
    <citation type="submission" date="2018-05" db="EMBL/GenBank/DDBJ databases">
        <authorList>
            <person name="Li X."/>
        </authorList>
    </citation>
    <scope>NUCLEOTIDE SEQUENCE [LARGE SCALE GENOMIC DNA]</scope>
    <source>
        <strain evidence="15">YIM 73061</strain>
    </source>
</reference>
<dbReference type="Gene3D" id="3.40.50.300">
    <property type="entry name" value="P-loop containing nucleotide triphosphate hydrolases"/>
    <property type="match status" value="1"/>
</dbReference>
<evidence type="ECO:0000256" key="2">
    <source>
        <dbReference type="ARBA" id="ARBA00022475"/>
    </source>
</evidence>
<sequence length="601" mass="66981">MTTPLSRIRNFSIVAHIDHGKSTLSDRLIQETGALTQREMTEQVLDNMDIERERGITIKAQTVRLEYKAKDGETYILNLMDTPGHVDFAYEVSRSLAACEGSILVVDASQGVEAQTLANVYQAIDNNHEIVPVLNKIDLPAAEPARVRQQIEDVIGIDASDAVECSAKTGIGIRDVLEAVVERLPPPKGDPDAPLKALLVDAWYDPYLGVVVLVRVFDGTLKAGQRIRMMQQGATYQIDKIGVFKPKRTDLNELGPGEIGFITAQIKEVAHAAVGDTITDERRQAETPLAGFREVQPVVFCGLFPVDAAEFEDLRAAIGRLRLNDASFTYEMETSAALGFGFRCGFLGLLHLEIIQERLSREFNLDLIATAPSVVYKIKMTDGTVIDLHNPADLPDPVKIESISEPWIKATIFTPDEYLGSIIKLCQDRRGEQKELSYVGARAMVVYDLPLNEVVFDFYDRLKSISKGYASFDYNIEEYREGDLVKMSILVNAEPVDALSMLVHRNRAEMRGRGMVEKMKELIPPHMFQIPIQAAIGGRIIARETVRALRKDVTAKCYGGDASRKRKLLDKQKEGKKRMRQFGKVEIPQEAFIAALKMDAD</sequence>
<dbReference type="InterPro" id="IPR027417">
    <property type="entry name" value="P-loop_NTPase"/>
</dbReference>
<dbReference type="FunFam" id="3.30.70.870:FF:000004">
    <property type="entry name" value="Translation factor GUF1, mitochondrial"/>
    <property type="match status" value="1"/>
</dbReference>
<dbReference type="Pfam" id="PF06421">
    <property type="entry name" value="LepA_C"/>
    <property type="match status" value="1"/>
</dbReference>
<evidence type="ECO:0000313" key="15">
    <source>
        <dbReference type="Proteomes" id="UP000249725"/>
    </source>
</evidence>
<dbReference type="NCBIfam" id="TIGR01393">
    <property type="entry name" value="lepA"/>
    <property type="match status" value="1"/>
</dbReference>